<comment type="caution">
    <text evidence="16">The sequence shown here is derived from an EMBL/GenBank/DDBJ whole genome shotgun (WGS) entry which is preliminary data.</text>
</comment>
<evidence type="ECO:0000256" key="2">
    <source>
        <dbReference type="ARBA" id="ARBA00004141"/>
    </source>
</evidence>
<keyword evidence="4" id="KW-0597">Phosphoprotein</keyword>
<dbReference type="InterPro" id="IPR003594">
    <property type="entry name" value="HATPase_dom"/>
</dbReference>
<dbReference type="InterPro" id="IPR050428">
    <property type="entry name" value="TCS_sensor_his_kinase"/>
</dbReference>
<comment type="subcellular location">
    <subcellularLocation>
        <location evidence="2">Membrane</location>
        <topology evidence="2">Multi-pass membrane protein</topology>
    </subcellularLocation>
</comment>
<dbReference type="InterPro" id="IPR005467">
    <property type="entry name" value="His_kinase_dom"/>
</dbReference>
<dbReference type="SUPFAM" id="SSF55874">
    <property type="entry name" value="ATPase domain of HSP90 chaperone/DNA topoisomerase II/histidine kinase"/>
    <property type="match status" value="1"/>
</dbReference>
<protein>
    <recommendedName>
        <fullName evidence="3">histidine kinase</fullName>
        <ecNumber evidence="3">2.7.13.3</ecNumber>
    </recommendedName>
</protein>
<evidence type="ECO:0000256" key="11">
    <source>
        <dbReference type="ARBA" id="ARBA00023012"/>
    </source>
</evidence>
<dbReference type="EMBL" id="JBHLTN010000002">
    <property type="protein sequence ID" value="MFC0590955.1"/>
    <property type="molecule type" value="Genomic_DNA"/>
</dbReference>
<evidence type="ECO:0000256" key="9">
    <source>
        <dbReference type="ARBA" id="ARBA00022840"/>
    </source>
</evidence>
<evidence type="ECO:0000313" key="17">
    <source>
        <dbReference type="Proteomes" id="UP001589834"/>
    </source>
</evidence>
<dbReference type="Proteomes" id="UP001589834">
    <property type="component" value="Unassembled WGS sequence"/>
</dbReference>
<keyword evidence="17" id="KW-1185">Reference proteome</keyword>
<sequence>MKIDPHAPSLRVRLTVLLLLAVLVTALAQAVITWRAARAEVESVFDAQMQRIALSLTGGLAATVLEGSVLDGPPGSQELIIQVWRADGIMLYRSPSARLLPPQAVIGFSDVLAAGEPYRVYTLETATQVIQIAQAQSARRRMAGQLALRAVLPVALLAPVLMLIVWWVVGRAVAPVGRLRRQLASRAAGDLAPLPVAGLPAEVAPLVAEMNGLLARLDGAWRQLSDFTADAAHELRTPLAALRLQLQSLQRADTPEARQLATERLLAGVDRATRLVEQLLALARHDGDGAAAASAPVDLLALARRAVHDAAPEAQAHQIDLRGPGEGAAEVSVTGQADALAVLLRNLIDNALRHTPAGGVVQVTATRCASGAPELAVQDSGPGIPPSERQRVLDRFYRVPGAAGHGSGLGLAIVQAVARRHGARVEVGESAELGGARVGVVWPVA</sequence>
<feature type="domain" description="HAMP" evidence="15">
    <location>
        <begin position="170"/>
        <end position="222"/>
    </location>
</feature>
<dbReference type="PRINTS" id="PR00344">
    <property type="entry name" value="BCTRLSENSOR"/>
</dbReference>
<dbReference type="SMART" id="SM00387">
    <property type="entry name" value="HATPase_c"/>
    <property type="match status" value="1"/>
</dbReference>
<evidence type="ECO:0000256" key="12">
    <source>
        <dbReference type="ARBA" id="ARBA00023136"/>
    </source>
</evidence>
<dbReference type="InterPro" id="IPR003660">
    <property type="entry name" value="HAMP_dom"/>
</dbReference>
<dbReference type="PROSITE" id="PS50109">
    <property type="entry name" value="HIS_KIN"/>
    <property type="match status" value="1"/>
</dbReference>
<dbReference type="EC" id="2.7.13.3" evidence="3"/>
<evidence type="ECO:0000256" key="13">
    <source>
        <dbReference type="SAM" id="Phobius"/>
    </source>
</evidence>
<dbReference type="Pfam" id="PF00512">
    <property type="entry name" value="HisKA"/>
    <property type="match status" value="1"/>
</dbReference>
<dbReference type="Gene3D" id="3.30.565.10">
    <property type="entry name" value="Histidine kinase-like ATPase, C-terminal domain"/>
    <property type="match status" value="1"/>
</dbReference>
<evidence type="ECO:0000313" key="16">
    <source>
        <dbReference type="EMBL" id="MFC0590955.1"/>
    </source>
</evidence>
<name>A0ABV6PM97_9BURK</name>
<keyword evidence="6 13" id="KW-0812">Transmembrane</keyword>
<dbReference type="InterPro" id="IPR036890">
    <property type="entry name" value="HATPase_C_sf"/>
</dbReference>
<dbReference type="InterPro" id="IPR003661">
    <property type="entry name" value="HisK_dim/P_dom"/>
</dbReference>
<evidence type="ECO:0000256" key="10">
    <source>
        <dbReference type="ARBA" id="ARBA00022989"/>
    </source>
</evidence>
<dbReference type="Gene3D" id="1.20.5.1040">
    <property type="entry name" value="Sensor protein qsec"/>
    <property type="match status" value="1"/>
</dbReference>
<evidence type="ECO:0000256" key="1">
    <source>
        <dbReference type="ARBA" id="ARBA00000085"/>
    </source>
</evidence>
<evidence type="ECO:0000259" key="14">
    <source>
        <dbReference type="PROSITE" id="PS50109"/>
    </source>
</evidence>
<evidence type="ECO:0000256" key="6">
    <source>
        <dbReference type="ARBA" id="ARBA00022692"/>
    </source>
</evidence>
<dbReference type="InterPro" id="IPR036097">
    <property type="entry name" value="HisK_dim/P_sf"/>
</dbReference>
<keyword evidence="12 13" id="KW-0472">Membrane</keyword>
<dbReference type="CDD" id="cd00082">
    <property type="entry name" value="HisKA"/>
    <property type="match status" value="1"/>
</dbReference>
<comment type="catalytic activity">
    <reaction evidence="1">
        <text>ATP + protein L-histidine = ADP + protein N-phospho-L-histidine.</text>
        <dbReference type="EC" id="2.7.13.3"/>
    </reaction>
</comment>
<keyword evidence="10 13" id="KW-1133">Transmembrane helix</keyword>
<dbReference type="SMART" id="SM00388">
    <property type="entry name" value="HisKA"/>
    <property type="match status" value="1"/>
</dbReference>
<evidence type="ECO:0000256" key="8">
    <source>
        <dbReference type="ARBA" id="ARBA00022777"/>
    </source>
</evidence>
<reference evidence="16 17" key="1">
    <citation type="submission" date="2024-09" db="EMBL/GenBank/DDBJ databases">
        <authorList>
            <person name="Sun Q."/>
            <person name="Mori K."/>
        </authorList>
    </citation>
    <scope>NUCLEOTIDE SEQUENCE [LARGE SCALE GENOMIC DNA]</scope>
    <source>
        <strain evidence="16 17">NCAIM B.02336</strain>
    </source>
</reference>
<dbReference type="Pfam" id="PF02518">
    <property type="entry name" value="HATPase_c"/>
    <property type="match status" value="1"/>
</dbReference>
<keyword evidence="11" id="KW-0902">Two-component regulatory system</keyword>
<evidence type="ECO:0000256" key="5">
    <source>
        <dbReference type="ARBA" id="ARBA00022679"/>
    </source>
</evidence>
<feature type="domain" description="Histidine kinase" evidence="14">
    <location>
        <begin position="230"/>
        <end position="445"/>
    </location>
</feature>
<dbReference type="GO" id="GO:0005524">
    <property type="term" value="F:ATP binding"/>
    <property type="evidence" value="ECO:0007669"/>
    <property type="project" value="UniProtKB-KW"/>
</dbReference>
<dbReference type="SUPFAM" id="SSF47384">
    <property type="entry name" value="Homodimeric domain of signal transducing histidine kinase"/>
    <property type="match status" value="1"/>
</dbReference>
<dbReference type="PANTHER" id="PTHR45436">
    <property type="entry name" value="SENSOR HISTIDINE KINASE YKOH"/>
    <property type="match status" value="1"/>
</dbReference>
<keyword evidence="9 16" id="KW-0067">ATP-binding</keyword>
<evidence type="ECO:0000256" key="3">
    <source>
        <dbReference type="ARBA" id="ARBA00012438"/>
    </source>
</evidence>
<keyword evidence="7" id="KW-0547">Nucleotide-binding</keyword>
<accession>A0ABV6PM97</accession>
<proteinExistence type="predicted"/>
<dbReference type="PROSITE" id="PS50885">
    <property type="entry name" value="HAMP"/>
    <property type="match status" value="1"/>
</dbReference>
<dbReference type="Pfam" id="PF08521">
    <property type="entry name" value="2CSK_N"/>
    <property type="match status" value="1"/>
</dbReference>
<gene>
    <name evidence="16" type="ORF">ACFFGG_00125</name>
</gene>
<dbReference type="InterPro" id="IPR004358">
    <property type="entry name" value="Sig_transdc_His_kin-like_C"/>
</dbReference>
<keyword evidence="5" id="KW-0808">Transferase</keyword>
<dbReference type="Gene3D" id="1.10.287.130">
    <property type="match status" value="1"/>
</dbReference>
<keyword evidence="8" id="KW-0418">Kinase</keyword>
<evidence type="ECO:0000256" key="4">
    <source>
        <dbReference type="ARBA" id="ARBA00022553"/>
    </source>
</evidence>
<organism evidence="16 17">
    <name type="scientific">Ottowia pentelensis</name>
    <dbReference type="NCBI Taxonomy" id="511108"/>
    <lineage>
        <taxon>Bacteria</taxon>
        <taxon>Pseudomonadati</taxon>
        <taxon>Pseudomonadota</taxon>
        <taxon>Betaproteobacteria</taxon>
        <taxon>Burkholderiales</taxon>
        <taxon>Comamonadaceae</taxon>
        <taxon>Ottowia</taxon>
    </lineage>
</organism>
<dbReference type="PANTHER" id="PTHR45436:SF14">
    <property type="entry name" value="SENSOR PROTEIN QSEC"/>
    <property type="match status" value="1"/>
</dbReference>
<evidence type="ECO:0000256" key="7">
    <source>
        <dbReference type="ARBA" id="ARBA00022741"/>
    </source>
</evidence>
<feature type="transmembrane region" description="Helical" evidence="13">
    <location>
        <begin position="146"/>
        <end position="169"/>
    </location>
</feature>
<dbReference type="InterPro" id="IPR013727">
    <property type="entry name" value="2CSK_N"/>
</dbReference>
<dbReference type="RefSeq" id="WP_377478511.1">
    <property type="nucleotide sequence ID" value="NZ_JBHLTN010000002.1"/>
</dbReference>
<evidence type="ECO:0000259" key="15">
    <source>
        <dbReference type="PROSITE" id="PS50885"/>
    </source>
</evidence>